<comment type="caution">
    <text evidence="3">The sequence shown here is derived from an EMBL/GenBank/DDBJ whole genome shotgun (WGS) entry which is preliminary data.</text>
</comment>
<evidence type="ECO:0000313" key="3">
    <source>
        <dbReference type="EMBL" id="RXN93285.1"/>
    </source>
</evidence>
<feature type="compositionally biased region" description="Polar residues" evidence="1">
    <location>
        <begin position="62"/>
        <end position="72"/>
    </location>
</feature>
<feature type="signal peptide" evidence="2">
    <location>
        <begin position="1"/>
        <end position="26"/>
    </location>
</feature>
<feature type="chain" id="PRO_5020606766" description="DUF2147 domain-containing protein" evidence="2">
    <location>
        <begin position="27"/>
        <end position="163"/>
    </location>
</feature>
<accession>A0A4Q1HU49</accession>
<sequence length="163" mass="17490">MRSTMQAYTMLTLLAAASLSPVLTDAAPAAGLAQLEGKWSYASDCNFGHYAEMEVKPDGSGKSATGTWSDGTRTGGEAGDLSGRLEGDKLYVLLCTEDDMHDGGKCAIGDRKNVGGYLRREGKKLAWYRLIGQGADAKYEKYLELQRGKMKPAPEESCPPDGD</sequence>
<dbReference type="RefSeq" id="WP_129149240.1">
    <property type="nucleotide sequence ID" value="NZ_JBHSDO010000006.1"/>
</dbReference>
<evidence type="ECO:0000256" key="2">
    <source>
        <dbReference type="SAM" id="SignalP"/>
    </source>
</evidence>
<evidence type="ECO:0000256" key="1">
    <source>
        <dbReference type="SAM" id="MobiDB-lite"/>
    </source>
</evidence>
<dbReference type="Proteomes" id="UP000290849">
    <property type="component" value="Unassembled WGS sequence"/>
</dbReference>
<dbReference type="OrthoDB" id="8689407at2"/>
<proteinExistence type="predicted"/>
<keyword evidence="4" id="KW-1185">Reference proteome</keyword>
<keyword evidence="2" id="KW-0732">Signal</keyword>
<name>A0A4Q1HU49_9BURK</name>
<reference evidence="3 4" key="1">
    <citation type="journal article" date="2017" name="Int. J. Syst. Evol. Microbiol.">
        <title>Achromobacter aloeverae sp. nov., isolated from the root of Aloe vera (L.) Burm.f.</title>
        <authorList>
            <person name="Kuncharoen N."/>
            <person name="Muramatsu Y."/>
            <person name="Shibata C."/>
            <person name="Kamakura Y."/>
            <person name="Nakagawa Y."/>
            <person name="Tanasupawat S."/>
        </authorList>
    </citation>
    <scope>NUCLEOTIDE SEQUENCE [LARGE SCALE GENOMIC DNA]</scope>
    <source>
        <strain evidence="3 4">AVA-1</strain>
    </source>
</reference>
<organism evidence="3 4">
    <name type="scientific">Achromobacter aloeverae</name>
    <dbReference type="NCBI Taxonomy" id="1750518"/>
    <lineage>
        <taxon>Bacteria</taxon>
        <taxon>Pseudomonadati</taxon>
        <taxon>Pseudomonadota</taxon>
        <taxon>Betaproteobacteria</taxon>
        <taxon>Burkholderiales</taxon>
        <taxon>Alcaligenaceae</taxon>
        <taxon>Achromobacter</taxon>
    </lineage>
</organism>
<dbReference type="AlphaFoldDB" id="A0A4Q1HU49"/>
<gene>
    <name evidence="3" type="ORF">C7R54_06190</name>
</gene>
<evidence type="ECO:0000313" key="4">
    <source>
        <dbReference type="Proteomes" id="UP000290849"/>
    </source>
</evidence>
<protein>
    <recommendedName>
        <fullName evidence="5">DUF2147 domain-containing protein</fullName>
    </recommendedName>
</protein>
<feature type="region of interest" description="Disordered" evidence="1">
    <location>
        <begin position="56"/>
        <end position="81"/>
    </location>
</feature>
<evidence type="ECO:0008006" key="5">
    <source>
        <dbReference type="Google" id="ProtNLM"/>
    </source>
</evidence>
<dbReference type="EMBL" id="PYAL01000001">
    <property type="protein sequence ID" value="RXN93285.1"/>
    <property type="molecule type" value="Genomic_DNA"/>
</dbReference>